<dbReference type="PANTHER" id="PTHR30518:SF2">
    <property type="entry name" value="ENDOLYTIC MUREIN TRANSGLYCOSYLASE"/>
    <property type="match status" value="1"/>
</dbReference>
<sequence>MKRIILIFLLGLLSLVLLLAAAAGGAWHWANKPLSVEPNKVEIVIASGGTPRSVVRQLNEAGVSLNEDAFVWLARLSGLDKRFKAGAYEVSPSDTPLRLAQRIADGDVTLRRLTLVEGWSYRQIRAALAAQSDIRQTLEGVDDAQLMERLGSEFSHPEGLFFPDTYTFAPGTTDFEILKQAYQAQLRRLDEAWQARDKELPVKTPYELLVLASIVEKETGHHEDRAAVSGVFANRLRIGMPLQTDPTVIYGMGERYQGRIRKRDLQTDTPWNTYTRNGLPPTPIASPGRAALMAAAQPGTHKYLYFVSRGDGTSEFAQNLQQHNRNVSRFILGRNP</sequence>
<dbReference type="EC" id="4.2.2.29" evidence="7"/>
<dbReference type="Gene3D" id="3.30.160.60">
    <property type="entry name" value="Classic Zinc Finger"/>
    <property type="match status" value="1"/>
</dbReference>
<gene>
    <name evidence="7 8" type="primary">mltG</name>
    <name evidence="8" type="ORF">DD235_04180</name>
</gene>
<dbReference type="EMBL" id="QETA01000001">
    <property type="protein sequence ID" value="PWF25349.1"/>
    <property type="molecule type" value="Genomic_DNA"/>
</dbReference>
<dbReference type="GO" id="GO:0071555">
    <property type="term" value="P:cell wall organization"/>
    <property type="evidence" value="ECO:0007669"/>
    <property type="project" value="UniProtKB-KW"/>
</dbReference>
<keyword evidence="5 7" id="KW-0456">Lyase</keyword>
<dbReference type="GO" id="GO:0008932">
    <property type="term" value="F:lytic endotransglycosylase activity"/>
    <property type="evidence" value="ECO:0007669"/>
    <property type="project" value="UniProtKB-UniRule"/>
</dbReference>
<dbReference type="CDD" id="cd08010">
    <property type="entry name" value="MltG_like"/>
    <property type="match status" value="1"/>
</dbReference>
<comment type="caution">
    <text evidence="8">The sequence shown here is derived from an EMBL/GenBank/DDBJ whole genome shotgun (WGS) entry which is preliminary data.</text>
</comment>
<evidence type="ECO:0000313" key="8">
    <source>
        <dbReference type="EMBL" id="PWF25349.1"/>
    </source>
</evidence>
<evidence type="ECO:0000256" key="1">
    <source>
        <dbReference type="ARBA" id="ARBA00022475"/>
    </source>
</evidence>
<dbReference type="GO" id="GO:0005886">
    <property type="term" value="C:plasma membrane"/>
    <property type="evidence" value="ECO:0007669"/>
    <property type="project" value="UniProtKB-UniRule"/>
</dbReference>
<dbReference type="PANTHER" id="PTHR30518">
    <property type="entry name" value="ENDOLYTIC MUREIN TRANSGLYCOSYLASE"/>
    <property type="match status" value="1"/>
</dbReference>
<keyword evidence="1 7" id="KW-1003">Cell membrane</keyword>
<feature type="site" description="Important for catalytic activity" evidence="7">
    <location>
        <position position="218"/>
    </location>
</feature>
<accession>A0A2V1K6P7</accession>
<comment type="similarity">
    <text evidence="7">Belongs to the transglycosylase MltG family.</text>
</comment>
<organism evidence="8 9">
    <name type="scientific">Corticimicrobacter populi</name>
    <dbReference type="NCBI Taxonomy" id="2175229"/>
    <lineage>
        <taxon>Bacteria</taxon>
        <taxon>Pseudomonadati</taxon>
        <taxon>Pseudomonadota</taxon>
        <taxon>Betaproteobacteria</taxon>
        <taxon>Burkholderiales</taxon>
        <taxon>Alcaligenaceae</taxon>
        <taxon>Corticimicrobacter</taxon>
    </lineage>
</organism>
<evidence type="ECO:0000256" key="4">
    <source>
        <dbReference type="ARBA" id="ARBA00023136"/>
    </source>
</evidence>
<dbReference type="InterPro" id="IPR003770">
    <property type="entry name" value="MLTG-like"/>
</dbReference>
<comment type="function">
    <text evidence="7">Functions as a peptidoglycan terminase that cleaves nascent peptidoglycan strands endolytically to terminate their elongation.</text>
</comment>
<dbReference type="NCBIfam" id="TIGR00247">
    <property type="entry name" value="endolytic transglycosylase MltG"/>
    <property type="match status" value="1"/>
</dbReference>
<keyword evidence="2 7" id="KW-0812">Transmembrane</keyword>
<evidence type="ECO:0000256" key="7">
    <source>
        <dbReference type="HAMAP-Rule" id="MF_02065"/>
    </source>
</evidence>
<dbReference type="AlphaFoldDB" id="A0A2V1K6P7"/>
<evidence type="ECO:0000256" key="3">
    <source>
        <dbReference type="ARBA" id="ARBA00022989"/>
    </source>
</evidence>
<keyword evidence="6 7" id="KW-0961">Cell wall biogenesis/degradation</keyword>
<reference evidence="9" key="1">
    <citation type="submission" date="2018-05" db="EMBL/GenBank/DDBJ databases">
        <authorList>
            <person name="Li Y."/>
        </authorList>
    </citation>
    <scope>NUCLEOTIDE SEQUENCE [LARGE SCALE GENOMIC DNA]</scope>
    <source>
        <strain evidence="9">3d-2-2</strain>
    </source>
</reference>
<protein>
    <recommendedName>
        <fullName evidence="7">Endolytic murein transglycosylase</fullName>
        <ecNumber evidence="7">4.2.2.29</ecNumber>
    </recommendedName>
    <alternativeName>
        <fullName evidence="7">Peptidoglycan lytic transglycosylase</fullName>
    </alternativeName>
    <alternativeName>
        <fullName evidence="7">Peptidoglycan polymerization terminase</fullName>
    </alternativeName>
</protein>
<evidence type="ECO:0000256" key="5">
    <source>
        <dbReference type="ARBA" id="ARBA00023239"/>
    </source>
</evidence>
<dbReference type="GO" id="GO:0009252">
    <property type="term" value="P:peptidoglycan biosynthetic process"/>
    <property type="evidence" value="ECO:0007669"/>
    <property type="project" value="UniProtKB-UniRule"/>
</dbReference>
<name>A0A2V1K6P7_9BURK</name>
<keyword evidence="3 7" id="KW-1133">Transmembrane helix</keyword>
<evidence type="ECO:0000256" key="2">
    <source>
        <dbReference type="ARBA" id="ARBA00022692"/>
    </source>
</evidence>
<keyword evidence="9" id="KW-1185">Reference proteome</keyword>
<evidence type="ECO:0000256" key="6">
    <source>
        <dbReference type="ARBA" id="ARBA00023316"/>
    </source>
</evidence>
<dbReference type="Gene3D" id="3.30.1490.480">
    <property type="entry name" value="Endolytic murein transglycosylase"/>
    <property type="match status" value="1"/>
</dbReference>
<keyword evidence="7" id="KW-0997">Cell inner membrane</keyword>
<dbReference type="Proteomes" id="UP000245212">
    <property type="component" value="Unassembled WGS sequence"/>
</dbReference>
<keyword evidence="4 7" id="KW-0472">Membrane</keyword>
<proteinExistence type="inferred from homology"/>
<dbReference type="HAMAP" id="MF_02065">
    <property type="entry name" value="MltG"/>
    <property type="match status" value="1"/>
</dbReference>
<dbReference type="Pfam" id="PF02618">
    <property type="entry name" value="YceG"/>
    <property type="match status" value="1"/>
</dbReference>
<dbReference type="RefSeq" id="WP_109060751.1">
    <property type="nucleotide sequence ID" value="NZ_QETA01000001.1"/>
</dbReference>
<evidence type="ECO:0000313" key="9">
    <source>
        <dbReference type="Proteomes" id="UP000245212"/>
    </source>
</evidence>
<comment type="catalytic activity">
    <reaction evidence="7">
        <text>a peptidoglycan chain = a peptidoglycan chain with N-acetyl-1,6-anhydromuramyl-[peptide] at the reducing end + a peptidoglycan chain with N-acetylglucosamine at the non-reducing end.</text>
        <dbReference type="EC" id="4.2.2.29"/>
    </reaction>
</comment>